<dbReference type="PANTHER" id="PTHR15863">
    <property type="entry name" value="MRN COMPLEX-INTERACTING PROTEIN"/>
    <property type="match status" value="1"/>
</dbReference>
<dbReference type="AlphaFoldDB" id="A0A455BY12"/>
<protein>
    <submittedName>
        <fullName evidence="4">MRN complex-interacting protein isoform X1</fullName>
    </submittedName>
</protein>
<feature type="compositionally biased region" description="Polar residues" evidence="1">
    <location>
        <begin position="299"/>
        <end position="310"/>
    </location>
</feature>
<dbReference type="GeneID" id="102992235"/>
<dbReference type="InterPro" id="IPR049472">
    <property type="entry name" value="MRNIP_N"/>
</dbReference>
<evidence type="ECO:0000313" key="4">
    <source>
        <dbReference type="RefSeq" id="XP_028353904.1"/>
    </source>
</evidence>
<keyword evidence="3" id="KW-1185">Reference proteome</keyword>
<dbReference type="InParanoid" id="A0A455BY12"/>
<proteinExistence type="predicted"/>
<feature type="domain" description="MRN complex-interacting protein N-terminal" evidence="2">
    <location>
        <begin position="9"/>
        <end position="119"/>
    </location>
</feature>
<dbReference type="GO" id="GO:0003682">
    <property type="term" value="F:chromatin binding"/>
    <property type="evidence" value="ECO:0007669"/>
    <property type="project" value="TreeGrafter"/>
</dbReference>
<dbReference type="Pfam" id="PF15749">
    <property type="entry name" value="MRNIP"/>
    <property type="match status" value="1"/>
</dbReference>
<feature type="region of interest" description="Disordered" evidence="1">
    <location>
        <begin position="131"/>
        <end position="174"/>
    </location>
</feature>
<reference evidence="4" key="1">
    <citation type="submission" date="2025-08" db="UniProtKB">
        <authorList>
            <consortium name="RefSeq"/>
        </authorList>
    </citation>
    <scope>IDENTIFICATION</scope>
    <source>
        <tissue evidence="4">Muscle</tissue>
    </source>
</reference>
<organism evidence="3 4">
    <name type="scientific">Physeter macrocephalus</name>
    <name type="common">Sperm whale</name>
    <name type="synonym">Physeter catodon</name>
    <dbReference type="NCBI Taxonomy" id="9755"/>
    <lineage>
        <taxon>Eukaryota</taxon>
        <taxon>Metazoa</taxon>
        <taxon>Chordata</taxon>
        <taxon>Craniata</taxon>
        <taxon>Vertebrata</taxon>
        <taxon>Euteleostomi</taxon>
        <taxon>Mammalia</taxon>
        <taxon>Eutheria</taxon>
        <taxon>Laurasiatheria</taxon>
        <taxon>Artiodactyla</taxon>
        <taxon>Whippomorpha</taxon>
        <taxon>Cetacea</taxon>
        <taxon>Odontoceti</taxon>
        <taxon>Physeteridae</taxon>
        <taxon>Physeter</taxon>
    </lineage>
</organism>
<feature type="region of interest" description="Disordered" evidence="1">
    <location>
        <begin position="269"/>
        <end position="361"/>
    </location>
</feature>
<dbReference type="RefSeq" id="XP_028353904.1">
    <property type="nucleotide sequence ID" value="XM_028498103.2"/>
</dbReference>
<dbReference type="OrthoDB" id="5960226at2759"/>
<sequence>MAPSQRFRVLRCSCCRLFQAHQVKKSLKWTCKACGEKQSFLRAYGEGSGADCRHHVQKLNLLQGQISEMSLRGQLYNLSLRSLEESINANEEENARPRQAVPASLQEKLQPSKNRWLKYLERDSKELQLEEGGVCFNRQPSSKREKPDPPFSTGLPRKRKWSQSTVQPPFSPNVQDSRNCEVTLKSLKDHSLHSAWSTGSLSDCSAWDLPWVSEELSPSFIQDHTGLTGKVKEGSSREDWDTRELVIPRGKPPCPAQQVRTMSPKWEQFLPPLGNSSHLDTEPLTPLQRGGPRPARAAQTEQGTPRTQTPREGGLCRTPGALQPPQATHTPMPGPKRLCGKTPEQSGGTGPWAEGGPLIKGMQEPSSLVRLCDLFKTGEDFDDDL</sequence>
<evidence type="ECO:0000313" key="3">
    <source>
        <dbReference type="Proteomes" id="UP000248484"/>
    </source>
</evidence>
<dbReference type="FunCoup" id="A0A455BY12">
    <property type="interactions" value="508"/>
</dbReference>
<dbReference type="GO" id="GO:0005634">
    <property type="term" value="C:nucleus"/>
    <property type="evidence" value="ECO:0007669"/>
    <property type="project" value="TreeGrafter"/>
</dbReference>
<name>A0A455BY12_PHYMC</name>
<dbReference type="GO" id="GO:0007095">
    <property type="term" value="P:mitotic G2 DNA damage checkpoint signaling"/>
    <property type="evidence" value="ECO:0007669"/>
    <property type="project" value="TreeGrafter"/>
</dbReference>
<evidence type="ECO:0000256" key="1">
    <source>
        <dbReference type="SAM" id="MobiDB-lite"/>
    </source>
</evidence>
<dbReference type="PANTHER" id="PTHR15863:SF2">
    <property type="entry name" value="MRN COMPLEX-INTERACTING PROTEIN"/>
    <property type="match status" value="1"/>
</dbReference>
<feature type="compositionally biased region" description="Polar residues" evidence="1">
    <location>
        <begin position="162"/>
        <end position="174"/>
    </location>
</feature>
<accession>A0A455BY12</accession>
<evidence type="ECO:0000259" key="2">
    <source>
        <dbReference type="Pfam" id="PF15749"/>
    </source>
</evidence>
<gene>
    <name evidence="4" type="primary">MRNIP</name>
</gene>
<dbReference type="InterPro" id="IPR032739">
    <property type="entry name" value="MRNIP"/>
</dbReference>
<dbReference type="CTD" id="51149"/>
<dbReference type="Proteomes" id="UP000248484">
    <property type="component" value="Chromosome 2"/>
</dbReference>